<dbReference type="EMBL" id="CP045350">
    <property type="protein sequence ID" value="QFT26237.1"/>
    <property type="molecule type" value="Genomic_DNA"/>
</dbReference>
<sequence length="101" mass="11019">MKKSDKQLLVEAALAAANHRLEKQALCIVEAFPYLIDDDEGRCICISLIYFALDKRSKAIRTLNGLSSPRVEGLRFLYASSADSADTKTICSLITGGHDGD</sequence>
<keyword evidence="2" id="KW-1185">Reference proteome</keyword>
<accession>A0A5P9CKL8</accession>
<gene>
    <name evidence="1" type="ORF">FIV01_07335</name>
</gene>
<dbReference type="InterPro" id="IPR011990">
    <property type="entry name" value="TPR-like_helical_dom_sf"/>
</dbReference>
<dbReference type="Pfam" id="PF06287">
    <property type="entry name" value="DUF1039"/>
    <property type="match status" value="1"/>
</dbReference>
<dbReference type="KEGG" id="vaq:FIV01_07335"/>
<dbReference type="Proteomes" id="UP000326936">
    <property type="component" value="Chromosome"/>
</dbReference>
<evidence type="ECO:0000313" key="1">
    <source>
        <dbReference type="EMBL" id="QFT26237.1"/>
    </source>
</evidence>
<organism evidence="1 2">
    <name type="scientific">Vibrio aquimaris</name>
    <dbReference type="NCBI Taxonomy" id="2587862"/>
    <lineage>
        <taxon>Bacteria</taxon>
        <taxon>Pseudomonadati</taxon>
        <taxon>Pseudomonadota</taxon>
        <taxon>Gammaproteobacteria</taxon>
        <taxon>Vibrionales</taxon>
        <taxon>Vibrionaceae</taxon>
        <taxon>Vibrio</taxon>
    </lineage>
</organism>
<dbReference type="OrthoDB" id="6266469at2"/>
<proteinExistence type="predicted"/>
<protein>
    <submittedName>
        <fullName evidence="1">Uncharacterized protein</fullName>
    </submittedName>
</protein>
<evidence type="ECO:0000313" key="2">
    <source>
        <dbReference type="Proteomes" id="UP000326936"/>
    </source>
</evidence>
<reference evidence="1 2" key="1">
    <citation type="submission" date="2019-10" db="EMBL/GenBank/DDBJ databases">
        <title>Complete genome sequence of Vibrio sp. strain THAF100, isolated from non-filtered water from the water column of tank 6 of a marine aquarium containing stony-coral fragments. Water maintained at 26 degree C.</title>
        <authorList>
            <person name="Ruckert C."/>
            <person name="Franco A."/>
            <person name="Kalinowski J."/>
            <person name="Glaeser S."/>
        </authorList>
    </citation>
    <scope>NUCLEOTIDE SEQUENCE [LARGE SCALE GENOMIC DNA]</scope>
    <source>
        <strain evidence="1 2">THAF100</strain>
    </source>
</reference>
<dbReference type="Gene3D" id="1.25.40.10">
    <property type="entry name" value="Tetratricopeptide repeat domain"/>
    <property type="match status" value="1"/>
</dbReference>
<dbReference type="InterPro" id="IPR010437">
    <property type="entry name" value="T3SS_SsaH/EsaH"/>
</dbReference>
<dbReference type="RefSeq" id="WP_152430410.1">
    <property type="nucleotide sequence ID" value="NZ_CBCSDK010000004.1"/>
</dbReference>
<name>A0A5P9CKL8_9VIBR</name>
<dbReference type="AlphaFoldDB" id="A0A5P9CKL8"/>